<feature type="non-terminal residue" evidence="6">
    <location>
        <position position="410"/>
    </location>
</feature>
<proteinExistence type="predicted"/>
<gene>
    <name evidence="6" type="ORF">OSB1V03_LOCUS15002</name>
</gene>
<dbReference type="SUPFAM" id="SSF50494">
    <property type="entry name" value="Trypsin-like serine proteases"/>
    <property type="match status" value="1"/>
</dbReference>
<dbReference type="OrthoDB" id="6428296at2759"/>
<dbReference type="EMBL" id="CAJPIZ010014956">
    <property type="protein sequence ID" value="CAG2115036.1"/>
    <property type="molecule type" value="Genomic_DNA"/>
</dbReference>
<organism evidence="6">
    <name type="scientific">Medioppia subpectinata</name>
    <dbReference type="NCBI Taxonomy" id="1979941"/>
    <lineage>
        <taxon>Eukaryota</taxon>
        <taxon>Metazoa</taxon>
        <taxon>Ecdysozoa</taxon>
        <taxon>Arthropoda</taxon>
        <taxon>Chelicerata</taxon>
        <taxon>Arachnida</taxon>
        <taxon>Acari</taxon>
        <taxon>Acariformes</taxon>
        <taxon>Sarcoptiformes</taxon>
        <taxon>Oribatida</taxon>
        <taxon>Brachypylina</taxon>
        <taxon>Oppioidea</taxon>
        <taxon>Oppiidae</taxon>
        <taxon>Medioppia</taxon>
    </lineage>
</organism>
<dbReference type="Gene3D" id="2.40.10.10">
    <property type="entry name" value="Trypsin-like serine proteases"/>
    <property type="match status" value="1"/>
</dbReference>
<dbReference type="AlphaFoldDB" id="A0A7R9L489"/>
<protein>
    <recommendedName>
        <fullName evidence="5">Peptidase S1 domain-containing protein</fullName>
    </recommendedName>
</protein>
<dbReference type="InterPro" id="IPR001254">
    <property type="entry name" value="Trypsin_dom"/>
</dbReference>
<dbReference type="InterPro" id="IPR009003">
    <property type="entry name" value="Peptidase_S1_PA"/>
</dbReference>
<evidence type="ECO:0000259" key="5">
    <source>
        <dbReference type="PROSITE" id="PS50240"/>
    </source>
</evidence>
<dbReference type="InterPro" id="IPR001314">
    <property type="entry name" value="Peptidase_S1A"/>
</dbReference>
<dbReference type="PANTHER" id="PTHR24252">
    <property type="entry name" value="ACROSIN-RELATED"/>
    <property type="match status" value="1"/>
</dbReference>
<evidence type="ECO:0000256" key="2">
    <source>
        <dbReference type="ARBA" id="ARBA00022801"/>
    </source>
</evidence>
<feature type="non-terminal residue" evidence="6">
    <location>
        <position position="1"/>
    </location>
</feature>
<dbReference type="EMBL" id="OC869531">
    <property type="protein sequence ID" value="CAD7634606.1"/>
    <property type="molecule type" value="Genomic_DNA"/>
</dbReference>
<dbReference type="PRINTS" id="PR00722">
    <property type="entry name" value="CHYMOTRYPSIN"/>
</dbReference>
<reference evidence="6" key="1">
    <citation type="submission" date="2020-11" db="EMBL/GenBank/DDBJ databases">
        <authorList>
            <person name="Tran Van P."/>
        </authorList>
    </citation>
    <scope>NUCLEOTIDE SEQUENCE</scope>
</reference>
<sequence>PAHSVQTCFTGDNLPAVCVDQSLCPPSAADDLSDRQVYTSSNCTDERQVCCPMRDVNGHGGLDAFIVPRWDWQEWLQNWTYRPPTPIPHPNVPPYPPASGSVVLPPYPGQGEVPPPSVVQANISVISQPATSSTPASVPSAPGAPVGGVTSCGARTNIVQKDIEMQENLGFIVGGQVAQANTWPWVVAVYSSGRFICGASLIDKDHVLCAAHCVSHGGRITRAEQIQVQIGAHDRRGSGQYYKVDKIVVHSGYNERIMQNDISMFKLGSPVSFGKTAAPVCLPPNTASCPDSTKMNAYLAGWGTTSAGGSTSNELREVTVPTIPLKDCQRAYDSNMVTTKQICAGFLGQGGKDTCQGDSGGPMVVKMDAKVNQYYQCGIVSWGRGCAEARYPGVYTKVSEYLDWIRANKV</sequence>
<dbReference type="Proteomes" id="UP000759131">
    <property type="component" value="Unassembled WGS sequence"/>
</dbReference>
<dbReference type="CDD" id="cd00190">
    <property type="entry name" value="Tryp_SPc"/>
    <property type="match status" value="1"/>
</dbReference>
<dbReference type="Pfam" id="PF00089">
    <property type="entry name" value="Trypsin"/>
    <property type="match status" value="1"/>
</dbReference>
<evidence type="ECO:0000256" key="4">
    <source>
        <dbReference type="ARBA" id="ARBA00023157"/>
    </source>
</evidence>
<name>A0A7R9L489_9ACAR</name>
<evidence type="ECO:0000313" key="6">
    <source>
        <dbReference type="EMBL" id="CAD7634606.1"/>
    </source>
</evidence>
<keyword evidence="1" id="KW-0645">Protease</keyword>
<dbReference type="FunFam" id="2.40.10.10:FF:000006">
    <property type="entry name" value="Serine proteinase stubble"/>
    <property type="match status" value="1"/>
</dbReference>
<keyword evidence="4" id="KW-1015">Disulfide bond</keyword>
<evidence type="ECO:0000313" key="7">
    <source>
        <dbReference type="Proteomes" id="UP000759131"/>
    </source>
</evidence>
<dbReference type="GO" id="GO:0004252">
    <property type="term" value="F:serine-type endopeptidase activity"/>
    <property type="evidence" value="ECO:0007669"/>
    <property type="project" value="InterPro"/>
</dbReference>
<dbReference type="GO" id="GO:0006508">
    <property type="term" value="P:proteolysis"/>
    <property type="evidence" value="ECO:0007669"/>
    <property type="project" value="UniProtKB-KW"/>
</dbReference>
<dbReference type="PROSITE" id="PS50240">
    <property type="entry name" value="TRYPSIN_DOM"/>
    <property type="match status" value="1"/>
</dbReference>
<dbReference type="PROSITE" id="PS00135">
    <property type="entry name" value="TRYPSIN_SER"/>
    <property type="match status" value="1"/>
</dbReference>
<keyword evidence="3" id="KW-0720">Serine protease</keyword>
<dbReference type="SMART" id="SM00020">
    <property type="entry name" value="Tryp_SPc"/>
    <property type="match status" value="1"/>
</dbReference>
<feature type="domain" description="Peptidase S1" evidence="5">
    <location>
        <begin position="172"/>
        <end position="410"/>
    </location>
</feature>
<dbReference type="InterPro" id="IPR033116">
    <property type="entry name" value="TRYPSIN_SER"/>
</dbReference>
<keyword evidence="7" id="KW-1185">Reference proteome</keyword>
<dbReference type="PANTHER" id="PTHR24252:SF7">
    <property type="entry name" value="HYALIN"/>
    <property type="match status" value="1"/>
</dbReference>
<dbReference type="InterPro" id="IPR043504">
    <property type="entry name" value="Peptidase_S1_PA_chymotrypsin"/>
</dbReference>
<accession>A0A7R9L489</accession>
<evidence type="ECO:0000256" key="1">
    <source>
        <dbReference type="ARBA" id="ARBA00022670"/>
    </source>
</evidence>
<keyword evidence="2" id="KW-0378">Hydrolase</keyword>
<evidence type="ECO:0000256" key="3">
    <source>
        <dbReference type="ARBA" id="ARBA00022825"/>
    </source>
</evidence>